<evidence type="ECO:0000256" key="4">
    <source>
        <dbReference type="ARBA" id="ARBA00072316"/>
    </source>
</evidence>
<dbReference type="STRING" id="8355.A0A1L8F8Y9"/>
<dbReference type="InterPro" id="IPR032675">
    <property type="entry name" value="LRR_dom_sf"/>
</dbReference>
<evidence type="ECO:0000313" key="10">
    <source>
        <dbReference type="Xenbase" id="XB-GENE-6487493"/>
    </source>
</evidence>
<name>A0A1L8F8Y9_XENLA</name>
<dbReference type="Bgee" id="108698631">
    <property type="expression patterns" value="Expressed in muscle tissue and 19 other cell types or tissues"/>
</dbReference>
<organism evidence="7">
    <name type="scientific">Xenopus laevis</name>
    <name type="common">African clawed frog</name>
    <dbReference type="NCBI Taxonomy" id="8355"/>
    <lineage>
        <taxon>Eukaryota</taxon>
        <taxon>Metazoa</taxon>
        <taxon>Chordata</taxon>
        <taxon>Craniata</taxon>
        <taxon>Vertebrata</taxon>
        <taxon>Euteleostomi</taxon>
        <taxon>Amphibia</taxon>
        <taxon>Batrachia</taxon>
        <taxon>Anura</taxon>
        <taxon>Pipoidea</taxon>
        <taxon>Pipidae</taxon>
        <taxon>Xenopodinae</taxon>
        <taxon>Xenopus</taxon>
        <taxon>Xenopus</taxon>
    </lineage>
</organism>
<proteinExistence type="inferred from homology"/>
<dbReference type="GO" id="GO:0005739">
    <property type="term" value="C:mitochondrion"/>
    <property type="evidence" value="ECO:0007669"/>
    <property type="project" value="GOC"/>
</dbReference>
<dbReference type="KEGG" id="xla:108698631"/>
<dbReference type="Xenbase" id="XB-GENE-6487493">
    <property type="gene designation" value="dmac2.L"/>
</dbReference>
<evidence type="ECO:0000256" key="3">
    <source>
        <dbReference type="ARBA" id="ARBA00062608"/>
    </source>
</evidence>
<evidence type="ECO:0000313" key="9">
    <source>
        <dbReference type="RefSeq" id="XP_041428879.1"/>
    </source>
</evidence>
<dbReference type="RefSeq" id="XP_018085746.1">
    <property type="nucleotide sequence ID" value="XM_018230257.2"/>
</dbReference>
<dbReference type="AGR" id="Xenbase:XB-GENE-6487493"/>
<dbReference type="FunFam" id="3.80.10.10:FF:000168">
    <property type="entry name" value="Distal membrane arm assembly complex 2"/>
    <property type="match status" value="1"/>
</dbReference>
<evidence type="ECO:0000313" key="8">
    <source>
        <dbReference type="RefSeq" id="XP_018085746.1"/>
    </source>
</evidence>
<dbReference type="Gene3D" id="3.80.10.10">
    <property type="entry name" value="Ribonuclease Inhibitor"/>
    <property type="match status" value="1"/>
</dbReference>
<comment type="similarity">
    <text evidence="1">Belongs to the ATP synthase subunit s family.</text>
</comment>
<dbReference type="PANTHER" id="PTHR13318">
    <property type="entry name" value="PARTNER OF PAIRED, ISOFORM B-RELATED"/>
    <property type="match status" value="1"/>
</dbReference>
<sequence>MAAPRLLQNAKVLPPILCRVSRDSSSSASSSLTKHRVLHYLYNRFYDIEAIINWSVRFKQWNVRRKNAHYAYTEREYGKYAAASYYTLSQKGGVRFQGQKDWYRANRRGKFSWNFLEHRELPVECIDLSRSPLTYRGLDNIVALKELRELYLNNCPHLDDWALSRLHVFKDSLEVLSLAGCPSITEKGLATLHHLQNLRYLDVSDLPSVTNKGLIRILMEEVLPKCEIVGIDYSDADQEKSSHTELHH</sequence>
<dbReference type="OrthoDB" id="5859291at2759"/>
<reference evidence="7 8" key="1">
    <citation type="submission" date="2022-04" db="UniProtKB">
        <authorList>
            <consortium name="RefSeq"/>
        </authorList>
    </citation>
    <scope>IDENTIFICATION</scope>
    <source>
        <strain evidence="7 8">J_2021</strain>
        <tissue evidence="7 8">Erythrocytes</tissue>
    </source>
</reference>
<evidence type="ECO:0000256" key="2">
    <source>
        <dbReference type="ARBA" id="ARBA00057777"/>
    </source>
</evidence>
<protein>
    <recommendedName>
        <fullName evidence="4">Distal membrane-arm assembly complex protein 2</fullName>
    </recommendedName>
    <alternativeName>
        <fullName evidence="5">ATP synthase subunit s-like protein</fullName>
    </alternativeName>
</protein>
<dbReference type="PaxDb" id="8355-A0A1L8F8Y9"/>
<dbReference type="RefSeq" id="XP_018085743.1">
    <property type="nucleotide sequence ID" value="XM_018230254.2"/>
</dbReference>
<evidence type="ECO:0000313" key="7">
    <source>
        <dbReference type="RefSeq" id="XP_018085743.1"/>
    </source>
</evidence>
<dbReference type="GeneID" id="108698631"/>
<dbReference type="GO" id="GO:0031146">
    <property type="term" value="P:SCF-dependent proteasomal ubiquitin-dependent protein catabolic process"/>
    <property type="evidence" value="ECO:0007669"/>
    <property type="project" value="TreeGrafter"/>
</dbReference>
<dbReference type="PANTHER" id="PTHR13318:SF186">
    <property type="entry name" value="DISTAL MEMBRANE-ARM ASSEMBLY COMPLEX PROTEIN 2"/>
    <property type="match status" value="1"/>
</dbReference>
<dbReference type="RefSeq" id="XP_041428879.1">
    <property type="nucleotide sequence ID" value="XM_041572945.1"/>
</dbReference>
<dbReference type="SUPFAM" id="SSF52047">
    <property type="entry name" value="RNI-like"/>
    <property type="match status" value="1"/>
</dbReference>
<gene>
    <name evidence="7 8 9 10" type="primary">dmac2.L</name>
</gene>
<dbReference type="AlphaFoldDB" id="A0A1L8F8Y9"/>
<dbReference type="CTD" id="108698631"/>
<dbReference type="GO" id="GO:0032981">
    <property type="term" value="P:mitochondrial respiratory chain complex I assembly"/>
    <property type="evidence" value="ECO:0007669"/>
    <property type="project" value="TreeGrafter"/>
</dbReference>
<accession>A0A1L8F8Y9</accession>
<evidence type="ECO:0000256" key="1">
    <source>
        <dbReference type="ARBA" id="ARBA00006901"/>
    </source>
</evidence>
<dbReference type="OMA" id="GFRFAGQ"/>
<evidence type="ECO:0000256" key="5">
    <source>
        <dbReference type="ARBA" id="ARBA00076566"/>
    </source>
</evidence>
<dbReference type="Proteomes" id="UP000186698">
    <property type="component" value="Chromosome 8L"/>
</dbReference>
<comment type="subunit">
    <text evidence="3">Interacts with incompletely assembled mitochondrial NADH:ubiquinone oxidoreductase complex (complex I).</text>
</comment>
<dbReference type="GO" id="GO:0019005">
    <property type="term" value="C:SCF ubiquitin ligase complex"/>
    <property type="evidence" value="ECO:0007669"/>
    <property type="project" value="TreeGrafter"/>
</dbReference>
<evidence type="ECO:0000313" key="6">
    <source>
        <dbReference type="Proteomes" id="UP000186698"/>
    </source>
</evidence>
<keyword evidence="6" id="KW-1185">Reference proteome</keyword>
<comment type="function">
    <text evidence="2">Required for the assembly of the mitochondrial NADH:ubiquinone oxidoreductase complex (complex I). Involved in the assembly of the distal region of complex I.</text>
</comment>